<evidence type="ECO:0000256" key="1">
    <source>
        <dbReference type="SAM" id="Phobius"/>
    </source>
</evidence>
<feature type="chain" id="PRO_5045754528" description="Major facilitator superfamily (MFS) profile domain-containing protein" evidence="2">
    <location>
        <begin position="17"/>
        <end position="131"/>
    </location>
</feature>
<keyword evidence="2" id="KW-0732">Signal</keyword>
<evidence type="ECO:0000313" key="3">
    <source>
        <dbReference type="EMBL" id="KAL2820385.1"/>
    </source>
</evidence>
<organism evidence="3 4">
    <name type="scientific">Aspergillus granulosus</name>
    <dbReference type="NCBI Taxonomy" id="176169"/>
    <lineage>
        <taxon>Eukaryota</taxon>
        <taxon>Fungi</taxon>
        <taxon>Dikarya</taxon>
        <taxon>Ascomycota</taxon>
        <taxon>Pezizomycotina</taxon>
        <taxon>Eurotiomycetes</taxon>
        <taxon>Eurotiomycetidae</taxon>
        <taxon>Eurotiales</taxon>
        <taxon>Aspergillaceae</taxon>
        <taxon>Aspergillus</taxon>
        <taxon>Aspergillus subgen. Nidulantes</taxon>
    </lineage>
</organism>
<feature type="signal peptide" evidence="2">
    <location>
        <begin position="1"/>
        <end position="16"/>
    </location>
</feature>
<reference evidence="3 4" key="1">
    <citation type="submission" date="2024-07" db="EMBL/GenBank/DDBJ databases">
        <title>Section-level genome sequencing and comparative genomics of Aspergillus sections Usti and Cavernicolus.</title>
        <authorList>
            <consortium name="Lawrence Berkeley National Laboratory"/>
            <person name="Nybo J.L."/>
            <person name="Vesth T.C."/>
            <person name="Theobald S."/>
            <person name="Frisvad J.C."/>
            <person name="Larsen T.O."/>
            <person name="Kjaerboelling I."/>
            <person name="Rothschild-Mancinelli K."/>
            <person name="Lyhne E.K."/>
            <person name="Kogle M.E."/>
            <person name="Barry K."/>
            <person name="Clum A."/>
            <person name="Na H."/>
            <person name="Ledsgaard L."/>
            <person name="Lin J."/>
            <person name="Lipzen A."/>
            <person name="Kuo A."/>
            <person name="Riley R."/>
            <person name="Mondo S."/>
            <person name="Labutti K."/>
            <person name="Haridas S."/>
            <person name="Pangalinan J."/>
            <person name="Salamov A.A."/>
            <person name="Simmons B.A."/>
            <person name="Magnuson J.K."/>
            <person name="Chen J."/>
            <person name="Drula E."/>
            <person name="Henrissat B."/>
            <person name="Wiebenga A."/>
            <person name="Lubbers R.J."/>
            <person name="Gomes A.C."/>
            <person name="Makela M.R."/>
            <person name="Stajich J."/>
            <person name="Grigoriev I.V."/>
            <person name="Mortensen U.H."/>
            <person name="De Vries R.P."/>
            <person name="Baker S.E."/>
            <person name="Andersen M.R."/>
        </authorList>
    </citation>
    <scope>NUCLEOTIDE SEQUENCE [LARGE SCALE GENOMIC DNA]</scope>
    <source>
        <strain evidence="3 4">CBS 588.65</strain>
    </source>
</reference>
<dbReference type="EMBL" id="JBFXLT010000007">
    <property type="protein sequence ID" value="KAL2820385.1"/>
    <property type="molecule type" value="Genomic_DNA"/>
</dbReference>
<keyword evidence="1" id="KW-0812">Transmembrane</keyword>
<dbReference type="Proteomes" id="UP001610334">
    <property type="component" value="Unassembled WGS sequence"/>
</dbReference>
<name>A0ABR4HY20_9EURO</name>
<gene>
    <name evidence="3" type="ORF">BJX63DRAFT_380634</name>
</gene>
<sequence>MNLLMFFPLISIFTLGFDGSMMNGLQAVEGWRSYFGEPRGATLGLFNGAYPIGGFIAVPFISILNDGLERRWGIVTRTFPETNGPTLEEIAVVFDGPSAAHGGVKDIDLETQGRRDKMMLSRLDREISGQM</sequence>
<evidence type="ECO:0000313" key="4">
    <source>
        <dbReference type="Proteomes" id="UP001610334"/>
    </source>
</evidence>
<proteinExistence type="predicted"/>
<evidence type="ECO:0008006" key="5">
    <source>
        <dbReference type="Google" id="ProtNLM"/>
    </source>
</evidence>
<feature type="transmembrane region" description="Helical" evidence="1">
    <location>
        <begin position="43"/>
        <end position="64"/>
    </location>
</feature>
<dbReference type="InterPro" id="IPR036259">
    <property type="entry name" value="MFS_trans_sf"/>
</dbReference>
<keyword evidence="1" id="KW-1133">Transmembrane helix</keyword>
<accession>A0ABR4HY20</accession>
<keyword evidence="1" id="KW-0472">Membrane</keyword>
<keyword evidence="4" id="KW-1185">Reference proteome</keyword>
<comment type="caution">
    <text evidence="3">The sequence shown here is derived from an EMBL/GenBank/DDBJ whole genome shotgun (WGS) entry which is preliminary data.</text>
</comment>
<evidence type="ECO:0000256" key="2">
    <source>
        <dbReference type="SAM" id="SignalP"/>
    </source>
</evidence>
<dbReference type="Gene3D" id="1.20.1250.20">
    <property type="entry name" value="MFS general substrate transporter like domains"/>
    <property type="match status" value="1"/>
</dbReference>
<protein>
    <recommendedName>
        <fullName evidence="5">Major facilitator superfamily (MFS) profile domain-containing protein</fullName>
    </recommendedName>
</protein>